<evidence type="ECO:0000256" key="1">
    <source>
        <dbReference type="ARBA" id="ARBA00004651"/>
    </source>
</evidence>
<dbReference type="EMBL" id="SUMG01000001">
    <property type="protein sequence ID" value="NBG87193.1"/>
    <property type="molecule type" value="Genomic_DNA"/>
</dbReference>
<dbReference type="PROSITE" id="PS00211">
    <property type="entry name" value="ABC_TRANSPORTER_1"/>
    <property type="match status" value="1"/>
</dbReference>
<dbReference type="RefSeq" id="WP_160718485.1">
    <property type="nucleotide sequence ID" value="NZ_SUMG01000001.1"/>
</dbReference>
<gene>
    <name evidence="10" type="ORF">ISALK_01635</name>
</gene>
<evidence type="ECO:0000256" key="4">
    <source>
        <dbReference type="ARBA" id="ARBA00022840"/>
    </source>
</evidence>
<dbReference type="GO" id="GO:0016887">
    <property type="term" value="F:ATP hydrolysis activity"/>
    <property type="evidence" value="ECO:0007669"/>
    <property type="project" value="InterPro"/>
</dbReference>
<feature type="transmembrane region" description="Helical" evidence="7">
    <location>
        <begin position="134"/>
        <end position="151"/>
    </location>
</feature>
<dbReference type="Pfam" id="PF00005">
    <property type="entry name" value="ABC_tran"/>
    <property type="match status" value="1"/>
</dbReference>
<feature type="transmembrane region" description="Helical" evidence="7">
    <location>
        <begin position="55"/>
        <end position="81"/>
    </location>
</feature>
<keyword evidence="5 7" id="KW-1133">Transmembrane helix</keyword>
<dbReference type="SUPFAM" id="SSF52540">
    <property type="entry name" value="P-loop containing nucleoside triphosphate hydrolases"/>
    <property type="match status" value="1"/>
</dbReference>
<dbReference type="SMART" id="SM00382">
    <property type="entry name" value="AAA"/>
    <property type="match status" value="1"/>
</dbReference>
<dbReference type="Gene3D" id="1.20.1560.10">
    <property type="entry name" value="ABC transporter type 1, transmembrane domain"/>
    <property type="match status" value="1"/>
</dbReference>
<proteinExistence type="predicted"/>
<dbReference type="PROSITE" id="PS50929">
    <property type="entry name" value="ABC_TM1F"/>
    <property type="match status" value="1"/>
</dbReference>
<evidence type="ECO:0000313" key="11">
    <source>
        <dbReference type="Proteomes" id="UP000449710"/>
    </source>
</evidence>
<evidence type="ECO:0000313" key="10">
    <source>
        <dbReference type="EMBL" id="NBG87193.1"/>
    </source>
</evidence>
<dbReference type="GO" id="GO:0005886">
    <property type="term" value="C:plasma membrane"/>
    <property type="evidence" value="ECO:0007669"/>
    <property type="project" value="UniProtKB-SubCell"/>
</dbReference>
<organism evidence="10 11">
    <name type="scientific">Isachenkonia alkalipeptolytica</name>
    <dbReference type="NCBI Taxonomy" id="2565777"/>
    <lineage>
        <taxon>Bacteria</taxon>
        <taxon>Bacillati</taxon>
        <taxon>Bacillota</taxon>
        <taxon>Clostridia</taxon>
        <taxon>Eubacteriales</taxon>
        <taxon>Clostridiaceae</taxon>
        <taxon>Isachenkonia</taxon>
    </lineage>
</organism>
<dbReference type="InterPro" id="IPR011527">
    <property type="entry name" value="ABC1_TM_dom"/>
</dbReference>
<evidence type="ECO:0000256" key="2">
    <source>
        <dbReference type="ARBA" id="ARBA00022692"/>
    </source>
</evidence>
<dbReference type="InterPro" id="IPR027417">
    <property type="entry name" value="P-loop_NTPase"/>
</dbReference>
<keyword evidence="4 10" id="KW-0067">ATP-binding</keyword>
<dbReference type="PANTHER" id="PTHR24221">
    <property type="entry name" value="ATP-BINDING CASSETTE SUB-FAMILY B"/>
    <property type="match status" value="1"/>
</dbReference>
<evidence type="ECO:0000256" key="7">
    <source>
        <dbReference type="SAM" id="Phobius"/>
    </source>
</evidence>
<feature type="transmembrane region" description="Helical" evidence="7">
    <location>
        <begin position="245"/>
        <end position="271"/>
    </location>
</feature>
<accession>A0AA44BCS2</accession>
<dbReference type="FunFam" id="3.40.50.300:FF:000218">
    <property type="entry name" value="Multidrug ABC transporter ATP-binding protein"/>
    <property type="match status" value="1"/>
</dbReference>
<dbReference type="PANTHER" id="PTHR24221:SF654">
    <property type="entry name" value="ATP-BINDING CASSETTE SUB-FAMILY B MEMBER 6"/>
    <property type="match status" value="1"/>
</dbReference>
<dbReference type="InterPro" id="IPR039421">
    <property type="entry name" value="Type_1_exporter"/>
</dbReference>
<dbReference type="InterPro" id="IPR003439">
    <property type="entry name" value="ABC_transporter-like_ATP-bd"/>
</dbReference>
<comment type="subcellular location">
    <subcellularLocation>
        <location evidence="1">Cell membrane</location>
        <topology evidence="1">Multi-pass membrane protein</topology>
    </subcellularLocation>
</comment>
<protein>
    <submittedName>
        <fullName evidence="10">ABC transporter ATP-binding protein</fullName>
    </submittedName>
</protein>
<dbReference type="Proteomes" id="UP000449710">
    <property type="component" value="Unassembled WGS sequence"/>
</dbReference>
<dbReference type="InterPro" id="IPR017871">
    <property type="entry name" value="ABC_transporter-like_CS"/>
</dbReference>
<dbReference type="GO" id="GO:0140359">
    <property type="term" value="F:ABC-type transporter activity"/>
    <property type="evidence" value="ECO:0007669"/>
    <property type="project" value="InterPro"/>
</dbReference>
<sequence>MKEQILRIFDNQKSKVLKFILPFILLGLGNALVNLTLATLLMYVFDYAAEGEFALIYRVVIISGITVVLLFITTPIFAYFGRKNIAVLMGKLRRETFAKTMNLPYTYHKSRHSGDTISRLTNDLTEFETFLKEGFLNFANLLILGTAAVIYMFVLEYRLAIVFLIFTLVIFKLNQGSAKKMKVLSDEVQNRKSLFTQNLTDIFQGFQVMKSYNLENLLKEKMEEVNEGVYEKAYQRSRQQAKLRILSNLAFTSSFLFIIVFGILFITLGWMSIGVVVAFTNLQGAINSVLNFLPQFNQSLQGARASLDRVFEIIDEDNEPSVINPRIEESGKQREIGKPEYIEFRNVRFSYEKDQATPVINNLSFAMEKGKSIALVGESGGGKSTILKLLLGLYSIDQGEIIVGSRSTADTEIRDIRKELAYVSQNPYLFTGTIGENISYGRENTSEEEIKKAAKRANAHDFIIKLEKGYDTVIGERGLGLSGGQKQRISIARAIIKDSPILLMDEATSALDTESERLIQESLKEMMKEKTGITIAHRLSTIEDSDEIFVIQEGKLIERGDHQTLLDQKGYYSMLYHTQFSKKEREERAG</sequence>
<dbReference type="AlphaFoldDB" id="A0AA44BCS2"/>
<feature type="domain" description="ABC transporter" evidence="8">
    <location>
        <begin position="342"/>
        <end position="578"/>
    </location>
</feature>
<dbReference type="Gene3D" id="3.40.50.300">
    <property type="entry name" value="P-loop containing nucleotide triphosphate hydrolases"/>
    <property type="match status" value="1"/>
</dbReference>
<feature type="transmembrane region" description="Helical" evidence="7">
    <location>
        <begin position="20"/>
        <end position="43"/>
    </location>
</feature>
<feature type="transmembrane region" description="Helical" evidence="7">
    <location>
        <begin position="157"/>
        <end position="174"/>
    </location>
</feature>
<evidence type="ECO:0000256" key="5">
    <source>
        <dbReference type="ARBA" id="ARBA00022989"/>
    </source>
</evidence>
<dbReference type="PROSITE" id="PS50893">
    <property type="entry name" value="ABC_TRANSPORTER_2"/>
    <property type="match status" value="1"/>
</dbReference>
<keyword evidence="3" id="KW-0547">Nucleotide-binding</keyword>
<dbReference type="GO" id="GO:0034040">
    <property type="term" value="F:ATPase-coupled lipid transmembrane transporter activity"/>
    <property type="evidence" value="ECO:0007669"/>
    <property type="project" value="TreeGrafter"/>
</dbReference>
<dbReference type="InterPro" id="IPR036640">
    <property type="entry name" value="ABC1_TM_sf"/>
</dbReference>
<keyword evidence="2 7" id="KW-0812">Transmembrane</keyword>
<dbReference type="SUPFAM" id="SSF90123">
    <property type="entry name" value="ABC transporter transmembrane region"/>
    <property type="match status" value="1"/>
</dbReference>
<evidence type="ECO:0000259" key="8">
    <source>
        <dbReference type="PROSITE" id="PS50893"/>
    </source>
</evidence>
<evidence type="ECO:0000256" key="6">
    <source>
        <dbReference type="ARBA" id="ARBA00023136"/>
    </source>
</evidence>
<dbReference type="Pfam" id="PF00664">
    <property type="entry name" value="ABC_membrane"/>
    <property type="match status" value="1"/>
</dbReference>
<evidence type="ECO:0000256" key="3">
    <source>
        <dbReference type="ARBA" id="ARBA00022741"/>
    </source>
</evidence>
<evidence type="ECO:0000259" key="9">
    <source>
        <dbReference type="PROSITE" id="PS50929"/>
    </source>
</evidence>
<comment type="caution">
    <text evidence="10">The sequence shown here is derived from an EMBL/GenBank/DDBJ whole genome shotgun (WGS) entry which is preliminary data.</text>
</comment>
<feature type="domain" description="ABC transmembrane type-1" evidence="9">
    <location>
        <begin position="24"/>
        <end position="302"/>
    </location>
</feature>
<dbReference type="InterPro" id="IPR003593">
    <property type="entry name" value="AAA+_ATPase"/>
</dbReference>
<dbReference type="CDD" id="cd07346">
    <property type="entry name" value="ABC_6TM_exporters"/>
    <property type="match status" value="1"/>
</dbReference>
<reference evidence="10 11" key="1">
    <citation type="submission" date="2019-04" db="EMBL/GenBank/DDBJ databases">
        <title>Isachenkonia alkalipeptolytica gen. nov. sp. nov. a new anaerobic, alkiliphilic organothrophic bacterium capable to reduce synthesized ferrihydrite isolated from a soda lake.</title>
        <authorList>
            <person name="Toshchakov S.V."/>
            <person name="Zavarzina D.G."/>
            <person name="Zhilina T.N."/>
            <person name="Kostrikina N.A."/>
            <person name="Kublanov I.V."/>
        </authorList>
    </citation>
    <scope>NUCLEOTIDE SEQUENCE [LARGE SCALE GENOMIC DNA]</scope>
    <source>
        <strain evidence="10 11">Z-1701</strain>
    </source>
</reference>
<name>A0AA44BCS2_9CLOT</name>
<keyword evidence="6 7" id="KW-0472">Membrane</keyword>
<keyword evidence="11" id="KW-1185">Reference proteome</keyword>
<dbReference type="GO" id="GO:0005524">
    <property type="term" value="F:ATP binding"/>
    <property type="evidence" value="ECO:0007669"/>
    <property type="project" value="UniProtKB-KW"/>
</dbReference>